<comment type="function">
    <text evidence="1 8">Involved in nucleolar integrity and required for processing of the pre-rRNA for the 60S ribosome subunit.</text>
</comment>
<feature type="region of interest" description="Disordered" evidence="9">
    <location>
        <begin position="90"/>
        <end position="124"/>
    </location>
</feature>
<feature type="region of interest" description="Disordered" evidence="9">
    <location>
        <begin position="1"/>
        <end position="56"/>
    </location>
</feature>
<dbReference type="Proteomes" id="UP000094065">
    <property type="component" value="Unassembled WGS sequence"/>
</dbReference>
<dbReference type="GO" id="GO:0005730">
    <property type="term" value="C:nucleolus"/>
    <property type="evidence" value="ECO:0007669"/>
    <property type="project" value="UniProtKB-SubCell"/>
</dbReference>
<proteinExistence type="inferred from homology"/>
<keyword evidence="11" id="KW-1185">Reference proteome</keyword>
<evidence type="ECO:0000313" key="11">
    <source>
        <dbReference type="Proteomes" id="UP000094065"/>
    </source>
</evidence>
<reference evidence="10 11" key="1">
    <citation type="submission" date="2016-06" db="EMBL/GenBank/DDBJ databases">
        <title>Evolution of pathogenesis and genome organization in the Tremellales.</title>
        <authorList>
            <person name="Cuomo C."/>
            <person name="Litvintseva A."/>
            <person name="Heitman J."/>
            <person name="Chen Y."/>
            <person name="Sun S."/>
            <person name="Springer D."/>
            <person name="Dromer F."/>
            <person name="Young S."/>
            <person name="Zeng Q."/>
            <person name="Chapman S."/>
            <person name="Gujja S."/>
            <person name="Saif S."/>
            <person name="Birren B."/>
        </authorList>
    </citation>
    <scope>NUCLEOTIDE SEQUENCE [LARGE SCALE GENOMIC DNA]</scope>
    <source>
        <strain evidence="10 11">CBS 6039</strain>
    </source>
</reference>
<keyword evidence="4 8" id="KW-0690">Ribosome biogenesis</keyword>
<organism evidence="10 11">
    <name type="scientific">Cryptococcus amylolentus CBS 6039</name>
    <dbReference type="NCBI Taxonomy" id="1295533"/>
    <lineage>
        <taxon>Eukaryota</taxon>
        <taxon>Fungi</taxon>
        <taxon>Dikarya</taxon>
        <taxon>Basidiomycota</taxon>
        <taxon>Agaricomycotina</taxon>
        <taxon>Tremellomycetes</taxon>
        <taxon>Tremellales</taxon>
        <taxon>Cryptococcaceae</taxon>
        <taxon>Cryptococcus</taxon>
    </lineage>
</organism>
<feature type="compositionally biased region" description="Basic residues" evidence="9">
    <location>
        <begin position="104"/>
        <end position="118"/>
    </location>
</feature>
<keyword evidence="5 8" id="KW-0698">rRNA processing</keyword>
<evidence type="ECO:0000256" key="4">
    <source>
        <dbReference type="ARBA" id="ARBA00022517"/>
    </source>
</evidence>
<evidence type="ECO:0000256" key="9">
    <source>
        <dbReference type="SAM" id="MobiDB-lite"/>
    </source>
</evidence>
<dbReference type="Pfam" id="PF03879">
    <property type="entry name" value="Cgr1"/>
    <property type="match status" value="1"/>
</dbReference>
<feature type="compositionally biased region" description="Polar residues" evidence="9">
    <location>
        <begin position="1"/>
        <end position="22"/>
    </location>
</feature>
<dbReference type="OrthoDB" id="277961at2759"/>
<name>A0A1E3HQ25_9TREE</name>
<evidence type="ECO:0000256" key="8">
    <source>
        <dbReference type="RuleBase" id="RU363084"/>
    </source>
</evidence>
<comment type="similarity">
    <text evidence="3 8">Belongs to the CGR1 family.</text>
</comment>
<evidence type="ECO:0000256" key="1">
    <source>
        <dbReference type="ARBA" id="ARBA00004090"/>
    </source>
</evidence>
<comment type="subcellular location">
    <subcellularLocation>
        <location evidence="2 8">Nucleus</location>
        <location evidence="2 8">Nucleolus</location>
    </subcellularLocation>
</comment>
<keyword evidence="6" id="KW-0175">Coiled coil</keyword>
<evidence type="ECO:0000256" key="7">
    <source>
        <dbReference type="ARBA" id="ARBA00023242"/>
    </source>
</evidence>
<dbReference type="InterPro" id="IPR005579">
    <property type="entry name" value="Cgr1-like"/>
</dbReference>
<dbReference type="EMBL" id="AWGJ01000006">
    <property type="protein sequence ID" value="ODN78460.1"/>
    <property type="molecule type" value="Genomic_DNA"/>
</dbReference>
<feature type="compositionally biased region" description="Basic and acidic residues" evidence="9">
    <location>
        <begin position="90"/>
        <end position="102"/>
    </location>
</feature>
<dbReference type="AlphaFoldDB" id="A0A1E3HQ25"/>
<evidence type="ECO:0000313" key="10">
    <source>
        <dbReference type="EMBL" id="ODN78460.1"/>
    </source>
</evidence>
<dbReference type="RefSeq" id="XP_018993506.1">
    <property type="nucleotide sequence ID" value="XM_019138070.1"/>
</dbReference>
<evidence type="ECO:0000256" key="5">
    <source>
        <dbReference type="ARBA" id="ARBA00022552"/>
    </source>
</evidence>
<comment type="caution">
    <text evidence="10">The sequence shown here is derived from an EMBL/GenBank/DDBJ whole genome shotgun (WGS) entry which is preliminary data.</text>
</comment>
<evidence type="ECO:0000256" key="2">
    <source>
        <dbReference type="ARBA" id="ARBA00004604"/>
    </source>
</evidence>
<evidence type="ECO:0000256" key="3">
    <source>
        <dbReference type="ARBA" id="ARBA00007869"/>
    </source>
</evidence>
<evidence type="ECO:0000256" key="6">
    <source>
        <dbReference type="ARBA" id="ARBA00023054"/>
    </source>
</evidence>
<protein>
    <recommendedName>
        <fullName evidence="8">rRNA-processing protein</fullName>
    </recommendedName>
</protein>
<dbReference type="GO" id="GO:0006364">
    <property type="term" value="P:rRNA processing"/>
    <property type="evidence" value="ECO:0007669"/>
    <property type="project" value="UniProtKB-UniRule"/>
</dbReference>
<accession>A0A1E3HQ25</accession>
<sequence>MSSAEASTSAPVTISVAPSRNGRTPGKAHKSDKSAVRRSYISPSIKTPFDKRKEKEAAINANKTLEKELKDEKEAERQRKVNIIKERRVKKEEREREAEMRARMSAKKLQRMKKRQGRSAKING</sequence>
<keyword evidence="7 8" id="KW-0539">Nucleus</keyword>
<gene>
    <name evidence="10" type="ORF">L202_04096</name>
</gene>
<dbReference type="GeneID" id="30155405"/>